<sequence length="98" mass="11050">MSKNGREGVYTLSGWLHLKQNDDLHPMRNVEQLEKCAGILHENLCLITENMKPFERLSHFGIPSALEVNLQEFVLKHPTFSTSQQEADIQSCLGGVTV</sequence>
<reference evidence="1" key="2">
    <citation type="submission" date="2018-05" db="EMBL/GenBank/DDBJ databases">
        <title>OgluRS3 (Oryza glumaepatula Reference Sequence Version 3).</title>
        <authorList>
            <person name="Zhang J."/>
            <person name="Kudrna D."/>
            <person name="Lee S."/>
            <person name="Talag J."/>
            <person name="Welchert J."/>
            <person name="Wing R.A."/>
        </authorList>
    </citation>
    <scope>NUCLEOTIDE SEQUENCE [LARGE SCALE GENOMIC DNA]</scope>
</reference>
<organism evidence="1">
    <name type="scientific">Oryza glumipatula</name>
    <dbReference type="NCBI Taxonomy" id="40148"/>
    <lineage>
        <taxon>Eukaryota</taxon>
        <taxon>Viridiplantae</taxon>
        <taxon>Streptophyta</taxon>
        <taxon>Embryophyta</taxon>
        <taxon>Tracheophyta</taxon>
        <taxon>Spermatophyta</taxon>
        <taxon>Magnoliopsida</taxon>
        <taxon>Liliopsida</taxon>
        <taxon>Poales</taxon>
        <taxon>Poaceae</taxon>
        <taxon>BOP clade</taxon>
        <taxon>Oryzoideae</taxon>
        <taxon>Oryzeae</taxon>
        <taxon>Oryzinae</taxon>
        <taxon>Oryza</taxon>
    </lineage>
</organism>
<dbReference type="EnsemblPlants" id="OGLUM12G02340.1">
    <property type="protein sequence ID" value="OGLUM12G02340.1"/>
    <property type="gene ID" value="OGLUM12G02340"/>
</dbReference>
<accession>A0A0E0BNG0</accession>
<reference evidence="1" key="1">
    <citation type="submission" date="2015-04" db="UniProtKB">
        <authorList>
            <consortium name="EnsemblPlants"/>
        </authorList>
    </citation>
    <scope>IDENTIFICATION</scope>
</reference>
<dbReference type="Gramene" id="OGLUM12G02340.1">
    <property type="protein sequence ID" value="OGLUM12G02340.1"/>
    <property type="gene ID" value="OGLUM12G02340"/>
</dbReference>
<name>A0A0E0BNG0_9ORYZ</name>
<dbReference type="HOGENOM" id="CLU_2337044_0_0_1"/>
<dbReference type="AlphaFoldDB" id="A0A0E0BNG0"/>
<proteinExistence type="predicted"/>
<evidence type="ECO:0000313" key="1">
    <source>
        <dbReference type="EnsemblPlants" id="OGLUM12G02340.1"/>
    </source>
</evidence>
<keyword evidence="2" id="KW-1185">Reference proteome</keyword>
<dbReference type="Proteomes" id="UP000026961">
    <property type="component" value="Chromosome 12"/>
</dbReference>
<evidence type="ECO:0000313" key="2">
    <source>
        <dbReference type="Proteomes" id="UP000026961"/>
    </source>
</evidence>
<protein>
    <submittedName>
        <fullName evidence="1">Uncharacterized protein</fullName>
    </submittedName>
</protein>